<evidence type="ECO:0000313" key="2">
    <source>
        <dbReference type="Proteomes" id="UP000583752"/>
    </source>
</evidence>
<protein>
    <submittedName>
        <fullName evidence="1">Uncharacterized protein</fullName>
    </submittedName>
</protein>
<dbReference type="Proteomes" id="UP000583752">
    <property type="component" value="Unassembled WGS sequence"/>
</dbReference>
<dbReference type="RefSeq" id="WP_169468262.1">
    <property type="nucleotide sequence ID" value="NZ_JABBGG010000011.1"/>
</dbReference>
<name>A0A848HVS5_9BURK</name>
<evidence type="ECO:0000313" key="1">
    <source>
        <dbReference type="EMBL" id="NML62848.1"/>
    </source>
</evidence>
<proteinExistence type="predicted"/>
<dbReference type="AlphaFoldDB" id="A0A848HVS5"/>
<gene>
    <name evidence="1" type="ORF">HHL21_17545</name>
</gene>
<keyword evidence="2" id="KW-1185">Reference proteome</keyword>
<organism evidence="1 2">
    <name type="scientific">Massilia polaris</name>
    <dbReference type="NCBI Taxonomy" id="2728846"/>
    <lineage>
        <taxon>Bacteria</taxon>
        <taxon>Pseudomonadati</taxon>
        <taxon>Pseudomonadota</taxon>
        <taxon>Betaproteobacteria</taxon>
        <taxon>Burkholderiales</taxon>
        <taxon>Oxalobacteraceae</taxon>
        <taxon>Telluria group</taxon>
        <taxon>Massilia</taxon>
    </lineage>
</organism>
<sequence>MKNTTERTSSGFLVRFSARDTTNLVSEVTVEKLVQITGLSKDELVHLALKQMADRYLPSYEKDDGPLMDDQLRAIREGSSATSTPDESFTDRIF</sequence>
<reference evidence="1 2" key="1">
    <citation type="submission" date="2020-04" db="EMBL/GenBank/DDBJ databases">
        <title>Massilia sp. RP-1-19 isolated from soil.</title>
        <authorList>
            <person name="Dahal R.H."/>
        </authorList>
    </citation>
    <scope>NUCLEOTIDE SEQUENCE [LARGE SCALE GENOMIC DNA]</scope>
    <source>
        <strain evidence="1 2">RP-1-19</strain>
    </source>
</reference>
<comment type="caution">
    <text evidence="1">The sequence shown here is derived from an EMBL/GenBank/DDBJ whole genome shotgun (WGS) entry which is preliminary data.</text>
</comment>
<accession>A0A848HVS5</accession>
<dbReference type="EMBL" id="JABBGG010000011">
    <property type="protein sequence ID" value="NML62848.1"/>
    <property type="molecule type" value="Genomic_DNA"/>
</dbReference>